<dbReference type="InterPro" id="IPR005922">
    <property type="entry name" value="Phe_NH3-lyase"/>
</dbReference>
<dbReference type="Gene3D" id="1.10.274.20">
    <property type="entry name" value="Phenylalanine ammonia-lyase 1, domain 3"/>
    <property type="match status" value="1"/>
</dbReference>
<evidence type="ECO:0000256" key="1">
    <source>
        <dbReference type="ARBA" id="ARBA00007238"/>
    </source>
</evidence>
<dbReference type="InterPro" id="IPR023144">
    <property type="entry name" value="Phe_NH3-lyase_shielding_dom_sf"/>
</dbReference>
<comment type="similarity">
    <text evidence="1 2">Belongs to the PAL/histidase family.</text>
</comment>
<dbReference type="GO" id="GO:0005737">
    <property type="term" value="C:cytoplasm"/>
    <property type="evidence" value="ECO:0007669"/>
    <property type="project" value="InterPro"/>
</dbReference>
<dbReference type="NCBIfam" id="TIGR01226">
    <property type="entry name" value="phe_am_lyase"/>
    <property type="match status" value="1"/>
</dbReference>
<dbReference type="PROSITE" id="PS00488">
    <property type="entry name" value="PAL_HISTIDASE"/>
    <property type="match status" value="1"/>
</dbReference>
<gene>
    <name evidence="3" type="primary">PAL</name>
    <name evidence="3" type="ORF">PEBR_05416</name>
</gene>
<protein>
    <submittedName>
        <fullName evidence="3">Phenylalanine/tyrosine ammonia-lyase</fullName>
    </submittedName>
</protein>
<dbReference type="InterPro" id="IPR001106">
    <property type="entry name" value="Aromatic_Lyase"/>
</dbReference>
<evidence type="ECO:0000256" key="2">
    <source>
        <dbReference type="RuleBase" id="RU003954"/>
    </source>
</evidence>
<dbReference type="InterPro" id="IPR024083">
    <property type="entry name" value="Fumarase/histidase_N"/>
</dbReference>
<dbReference type="Proteomes" id="UP000190744">
    <property type="component" value="Unassembled WGS sequence"/>
</dbReference>
<sequence length="699" mass="76585">MGEISESAVYEEALILKPKSITPFTDSTLQECREVYHSVARPSQVVLDGQSLNLSSVVAVARHGCVVSLTEDSKIHQKLQKSVDILNEKLNSGETVYGVNTGFGGSADTRTTDYVALQKALIQSQVSAVLLPSDRGHQSSRLSGPLFLKNHSIPVPIVRAAMLVRCNSLLRGHSAVRQQVIEYICNFLQNSFTPVVPLRGSISASGDLMPLAYIAGALQGNPDISVHKLNGDIIRADQALKELNLKPLVYGPKEGLGLLNGTAFSCGAASLILFEANQLLLLSQVLTAMGTEAMLGMICNYHPFIAATRPHEGQVEAAKNIFDFLLDSKLAIPASSGQDGLAQDRYALRTSSQWIGPQIENMRLALQQVQTELNSTTDNPLINLEDGNIYHGGNFQAVAITSAMEKTLSTMQMIGKMVFSQCSELLNPTLSNGLPPNLCMEDPSLSFAFKGIDINMAAYTSELGYLNHPISNHVQSAEMHNQALNSLAFIGCRYAGDAVEILSLMTATYLYVLCQAVDLRALHAEFVKVARPMVDELTASACSKEHVHLESTKSVIWEELMQHWLKNSTRDLCDRCATSANRSAGVLLDNLPPETGISQEGVIRQWKSSVSGVLQRTYETTRNKFLSSSTTKKYLCTSSQKLYKFVREDLNVPAYSEFGLNSPLCQDDYEGKETIGSQISKIYTALREERFRDTLLSCW</sequence>
<proteinExistence type="inferred from homology"/>
<dbReference type="InterPro" id="IPR022313">
    <property type="entry name" value="Phe/His_NH3-lyase_AS"/>
</dbReference>
<reference evidence="4" key="1">
    <citation type="submission" date="2015-09" db="EMBL/GenBank/DDBJ databases">
        <authorList>
            <person name="Fill T.P."/>
            <person name="Baretta J.F."/>
            <person name="de Almeida L.G."/>
            <person name="Rocha M."/>
            <person name="de Souza D.H."/>
            <person name="Malavazi I."/>
            <person name="Cerdeira L.T."/>
            <person name="Hong H."/>
            <person name="Samborskyy M."/>
            <person name="de Vasconcelos A.T."/>
            <person name="Leadlay P."/>
            <person name="Rodrigues-Filho E."/>
        </authorList>
    </citation>
    <scope>NUCLEOTIDE SEQUENCE [LARGE SCALE GENOMIC DNA]</scope>
    <source>
        <strain evidence="4">LaBioMMi 136</strain>
    </source>
</reference>
<dbReference type="EMBL" id="LJBN01000099">
    <property type="protein sequence ID" value="OOQ90173.1"/>
    <property type="molecule type" value="Genomic_DNA"/>
</dbReference>
<dbReference type="InterPro" id="IPR008948">
    <property type="entry name" value="L-Aspartase-like"/>
</dbReference>
<organism evidence="3 4">
    <name type="scientific">Penicillium brasilianum</name>
    <dbReference type="NCBI Taxonomy" id="104259"/>
    <lineage>
        <taxon>Eukaryota</taxon>
        <taxon>Fungi</taxon>
        <taxon>Dikarya</taxon>
        <taxon>Ascomycota</taxon>
        <taxon>Pezizomycotina</taxon>
        <taxon>Eurotiomycetes</taxon>
        <taxon>Eurotiomycetidae</taxon>
        <taxon>Eurotiales</taxon>
        <taxon>Aspergillaceae</taxon>
        <taxon>Penicillium</taxon>
    </lineage>
</organism>
<dbReference type="GO" id="GO:0006559">
    <property type="term" value="P:L-phenylalanine catabolic process"/>
    <property type="evidence" value="ECO:0007669"/>
    <property type="project" value="InterPro"/>
</dbReference>
<dbReference type="PANTHER" id="PTHR10362">
    <property type="entry name" value="HISTIDINE AMMONIA-LYASE"/>
    <property type="match status" value="1"/>
</dbReference>
<dbReference type="CDD" id="cd00332">
    <property type="entry name" value="PAL-HAL"/>
    <property type="match status" value="1"/>
</dbReference>
<dbReference type="Gene3D" id="1.10.275.10">
    <property type="entry name" value="Fumarase/aspartase (N-terminal domain)"/>
    <property type="match status" value="1"/>
</dbReference>
<dbReference type="Pfam" id="PF00221">
    <property type="entry name" value="Lyase_aromatic"/>
    <property type="match status" value="1"/>
</dbReference>
<dbReference type="AlphaFoldDB" id="A0A1S9RXC7"/>
<dbReference type="SUPFAM" id="SSF48557">
    <property type="entry name" value="L-aspartase-like"/>
    <property type="match status" value="1"/>
</dbReference>
<dbReference type="SMR" id="A0A1S9RXC7"/>
<evidence type="ECO:0000313" key="3">
    <source>
        <dbReference type="EMBL" id="OOQ90173.1"/>
    </source>
</evidence>
<comment type="caution">
    <text evidence="3">The sequence shown here is derived from an EMBL/GenBank/DDBJ whole genome shotgun (WGS) entry which is preliminary data.</text>
</comment>
<dbReference type="GO" id="GO:0016841">
    <property type="term" value="F:ammonia-lyase activity"/>
    <property type="evidence" value="ECO:0007669"/>
    <property type="project" value="InterPro"/>
</dbReference>
<keyword evidence="2 3" id="KW-0456">Lyase</keyword>
<dbReference type="Gene3D" id="1.20.200.10">
    <property type="entry name" value="Fumarase/aspartase (Central domain)"/>
    <property type="match status" value="1"/>
</dbReference>
<evidence type="ECO:0000313" key="4">
    <source>
        <dbReference type="Proteomes" id="UP000190744"/>
    </source>
</evidence>
<name>A0A1S9RXC7_PENBI</name>
<accession>A0A1S9RXC7</accession>